<dbReference type="KEGG" id="dpp:DICPUDRAFT_157057"/>
<dbReference type="GO" id="GO:0061024">
    <property type="term" value="P:membrane organization"/>
    <property type="evidence" value="ECO:0000318"/>
    <property type="project" value="GO_Central"/>
</dbReference>
<evidence type="ECO:0000256" key="6">
    <source>
        <dbReference type="SAM" id="MobiDB-lite"/>
    </source>
</evidence>
<dbReference type="InterPro" id="IPR008615">
    <property type="entry name" value="FNIP"/>
</dbReference>
<keyword evidence="4 7" id="KW-1133">Transmembrane helix</keyword>
<dbReference type="Pfam" id="PF05725">
    <property type="entry name" value="FNIP"/>
    <property type="match status" value="4"/>
</dbReference>
<dbReference type="SUPFAM" id="SSF52058">
    <property type="entry name" value="L domain-like"/>
    <property type="match status" value="1"/>
</dbReference>
<evidence type="ECO:0000313" key="8">
    <source>
        <dbReference type="EMBL" id="EGC31136.1"/>
    </source>
</evidence>
<dbReference type="STRING" id="5786.F0ZY57"/>
<dbReference type="InterPro" id="IPR005344">
    <property type="entry name" value="TMEM33/Pom33"/>
</dbReference>
<dbReference type="OrthoDB" id="5581259at2759"/>
<dbReference type="AlphaFoldDB" id="F0ZY57"/>
<dbReference type="Gene3D" id="3.80.10.10">
    <property type="entry name" value="Ribonuclease Inhibitor"/>
    <property type="match status" value="1"/>
</dbReference>
<dbReference type="Pfam" id="PF03661">
    <property type="entry name" value="TMEM33_Pom33"/>
    <property type="match status" value="1"/>
</dbReference>
<dbReference type="GeneID" id="10508001"/>
<feature type="region of interest" description="Disordered" evidence="6">
    <location>
        <begin position="1"/>
        <end position="24"/>
    </location>
</feature>
<protein>
    <submittedName>
        <fullName evidence="8">Uncharacterized protein</fullName>
    </submittedName>
</protein>
<evidence type="ECO:0000256" key="5">
    <source>
        <dbReference type="ARBA" id="ARBA00023136"/>
    </source>
</evidence>
<dbReference type="FunFam" id="3.80.10.10:FF:002098">
    <property type="entry name" value="Calmodulin-binding protein CmbB"/>
    <property type="match status" value="1"/>
</dbReference>
<dbReference type="EMBL" id="GL871275">
    <property type="protein sequence ID" value="EGC31136.1"/>
    <property type="molecule type" value="Genomic_DNA"/>
</dbReference>
<dbReference type="InterPro" id="IPR032675">
    <property type="entry name" value="LRR_dom_sf"/>
</dbReference>
<evidence type="ECO:0000313" key="9">
    <source>
        <dbReference type="Proteomes" id="UP000001064"/>
    </source>
</evidence>
<dbReference type="GO" id="GO:0005783">
    <property type="term" value="C:endoplasmic reticulum"/>
    <property type="evidence" value="ECO:0000318"/>
    <property type="project" value="GO_Central"/>
</dbReference>
<feature type="compositionally biased region" description="Polar residues" evidence="6">
    <location>
        <begin position="1"/>
        <end position="21"/>
    </location>
</feature>
<feature type="transmembrane region" description="Helical" evidence="7">
    <location>
        <begin position="58"/>
        <end position="78"/>
    </location>
</feature>
<proteinExistence type="inferred from homology"/>
<name>F0ZY57_DICPU</name>
<evidence type="ECO:0000256" key="7">
    <source>
        <dbReference type="SAM" id="Phobius"/>
    </source>
</evidence>
<accession>F0ZY57</accession>
<sequence>MSSTNRSPPPQSSTNRTNSGPPQQPPMFNKFLIYSWLVAQSATTLFTLSYLFIGNPNFYYRSLLAAAIAYIIPIFKSNEGKKPTKELAMQILQNENAQLVLYCIIFYFLATPSLIYLVPNFIYSFYHLLNKIIPLTGRVPFVQSLLQKLKSQQEKARGLAVSLEINIFIFLIISIFTTGLYGIIIVMVYFRYLKIRYVYNASIKQRIAELDMAVNQIQAHPNCPGFIRNLIPKIRYYISIYIFNLKYYSFEPLFKNDLPPFINSLTFEYLFNQKIYPNLLPASIQTLRFMGNYNMELEIGTIPQSVINLEFGYFFDQSINKIGLIPPSVKKLIFGSCFNQKITIVGAIPPSVEELSLGTNYNHELSKGIIPSSVIFLKLPTNYSKPINQGDLPDSIVTLVLPNDYNHPLTLEILPKSLKTIKYNKETYTQFEDIAQFITNFNKSTK</sequence>
<dbReference type="VEuPathDB" id="AmoebaDB:DICPUDRAFT_157057"/>
<evidence type="ECO:0000256" key="2">
    <source>
        <dbReference type="ARBA" id="ARBA00007322"/>
    </source>
</evidence>
<evidence type="ECO:0000256" key="4">
    <source>
        <dbReference type="ARBA" id="ARBA00022989"/>
    </source>
</evidence>
<evidence type="ECO:0000256" key="1">
    <source>
        <dbReference type="ARBA" id="ARBA00004141"/>
    </source>
</evidence>
<keyword evidence="5 7" id="KW-0472">Membrane</keyword>
<dbReference type="GO" id="GO:0071786">
    <property type="term" value="P:endoplasmic reticulum tubular network organization"/>
    <property type="evidence" value="ECO:0000318"/>
    <property type="project" value="GO_Central"/>
</dbReference>
<dbReference type="eggNOG" id="KOG4002">
    <property type="taxonomic scope" value="Eukaryota"/>
</dbReference>
<dbReference type="RefSeq" id="XP_003292354.1">
    <property type="nucleotide sequence ID" value="XM_003292306.1"/>
</dbReference>
<keyword evidence="9" id="KW-1185">Reference proteome</keyword>
<gene>
    <name evidence="8" type="ORF">DICPUDRAFT_157057</name>
</gene>
<comment type="subcellular location">
    <subcellularLocation>
        <location evidence="1">Membrane</location>
        <topology evidence="1">Multi-pass membrane protein</topology>
    </subcellularLocation>
</comment>
<feature type="transmembrane region" description="Helical" evidence="7">
    <location>
        <begin position="167"/>
        <end position="190"/>
    </location>
</feature>
<dbReference type="PANTHER" id="PTHR12703:SF4">
    <property type="entry name" value="TRANSMEMBRANE PROTEIN 33"/>
    <property type="match status" value="1"/>
</dbReference>
<comment type="similarity">
    <text evidence="2">Belongs to the PER33/POM33 family.</text>
</comment>
<dbReference type="InParanoid" id="F0ZY57"/>
<evidence type="ECO:0000256" key="3">
    <source>
        <dbReference type="ARBA" id="ARBA00022692"/>
    </source>
</evidence>
<feature type="transmembrane region" description="Helical" evidence="7">
    <location>
        <begin position="31"/>
        <end position="52"/>
    </location>
</feature>
<reference evidence="9" key="1">
    <citation type="journal article" date="2011" name="Genome Biol.">
        <title>Comparative genomics of the social amoebae Dictyostelium discoideum and Dictyostelium purpureum.</title>
        <authorList>
            <consortium name="US DOE Joint Genome Institute (JGI-PGF)"/>
            <person name="Sucgang R."/>
            <person name="Kuo A."/>
            <person name="Tian X."/>
            <person name="Salerno W."/>
            <person name="Parikh A."/>
            <person name="Feasley C.L."/>
            <person name="Dalin E."/>
            <person name="Tu H."/>
            <person name="Huang E."/>
            <person name="Barry K."/>
            <person name="Lindquist E."/>
            <person name="Shapiro H."/>
            <person name="Bruce D."/>
            <person name="Schmutz J."/>
            <person name="Salamov A."/>
            <person name="Fey P."/>
            <person name="Gaudet P."/>
            <person name="Anjard C."/>
            <person name="Babu M.M."/>
            <person name="Basu S."/>
            <person name="Bushmanova Y."/>
            <person name="van der Wel H."/>
            <person name="Katoh-Kurasawa M."/>
            <person name="Dinh C."/>
            <person name="Coutinho P.M."/>
            <person name="Saito T."/>
            <person name="Elias M."/>
            <person name="Schaap P."/>
            <person name="Kay R.R."/>
            <person name="Henrissat B."/>
            <person name="Eichinger L."/>
            <person name="Rivero F."/>
            <person name="Putnam N.H."/>
            <person name="West C.M."/>
            <person name="Loomis W.F."/>
            <person name="Chisholm R.L."/>
            <person name="Shaulsky G."/>
            <person name="Strassmann J.E."/>
            <person name="Queller D.C."/>
            <person name="Kuspa A."/>
            <person name="Grigoriev I.V."/>
        </authorList>
    </citation>
    <scope>NUCLEOTIDE SEQUENCE [LARGE SCALE GENOMIC DNA]</scope>
    <source>
        <strain evidence="9">QSDP1</strain>
    </source>
</reference>
<dbReference type="Proteomes" id="UP000001064">
    <property type="component" value="Unassembled WGS sequence"/>
</dbReference>
<feature type="transmembrane region" description="Helical" evidence="7">
    <location>
        <begin position="99"/>
        <end position="118"/>
    </location>
</feature>
<organism evidence="8 9">
    <name type="scientific">Dictyostelium purpureum</name>
    <name type="common">Slime mold</name>
    <dbReference type="NCBI Taxonomy" id="5786"/>
    <lineage>
        <taxon>Eukaryota</taxon>
        <taxon>Amoebozoa</taxon>
        <taxon>Evosea</taxon>
        <taxon>Eumycetozoa</taxon>
        <taxon>Dictyostelia</taxon>
        <taxon>Dictyosteliales</taxon>
        <taxon>Dictyosteliaceae</taxon>
        <taxon>Dictyostelium</taxon>
    </lineage>
</organism>
<dbReference type="PANTHER" id="PTHR12703">
    <property type="entry name" value="TRANSMEMBRANE PROTEIN 33"/>
    <property type="match status" value="1"/>
</dbReference>
<dbReference type="InterPro" id="IPR051645">
    <property type="entry name" value="PER33/POM33_regulator"/>
</dbReference>
<dbReference type="GO" id="GO:0016020">
    <property type="term" value="C:membrane"/>
    <property type="evidence" value="ECO:0007669"/>
    <property type="project" value="UniProtKB-SubCell"/>
</dbReference>
<keyword evidence="3 7" id="KW-0812">Transmembrane</keyword>